<reference evidence="3" key="1">
    <citation type="submission" date="2019-01" db="EMBL/GenBank/DDBJ databases">
        <title>Draft genome sequences of three monokaryotic isolates of the white-rot basidiomycete fungus Dichomitus squalens.</title>
        <authorList>
            <consortium name="DOE Joint Genome Institute"/>
            <person name="Lopez S.C."/>
            <person name="Andreopoulos B."/>
            <person name="Pangilinan J."/>
            <person name="Lipzen A."/>
            <person name="Riley R."/>
            <person name="Ahrendt S."/>
            <person name="Ng V."/>
            <person name="Barry K."/>
            <person name="Daum C."/>
            <person name="Grigoriev I.V."/>
            <person name="Hilden K.S."/>
            <person name="Makela M.R."/>
            <person name="de Vries R.P."/>
        </authorList>
    </citation>
    <scope>NUCLEOTIDE SEQUENCE [LARGE SCALE GENOMIC DNA]</scope>
    <source>
        <strain evidence="3">OM18370.1</strain>
    </source>
</reference>
<dbReference type="InterPro" id="IPR036047">
    <property type="entry name" value="F-box-like_dom_sf"/>
</dbReference>
<dbReference type="Proteomes" id="UP000292957">
    <property type="component" value="Unassembled WGS sequence"/>
</dbReference>
<evidence type="ECO:0000313" key="3">
    <source>
        <dbReference type="EMBL" id="TBU32436.1"/>
    </source>
</evidence>
<dbReference type="SUPFAM" id="SSF81383">
    <property type="entry name" value="F-box domain"/>
    <property type="match status" value="1"/>
</dbReference>
<dbReference type="CDD" id="cd09917">
    <property type="entry name" value="F-box_SF"/>
    <property type="match status" value="1"/>
</dbReference>
<dbReference type="InterPro" id="IPR001810">
    <property type="entry name" value="F-box_dom"/>
</dbReference>
<feature type="domain" description="F-box" evidence="2">
    <location>
        <begin position="41"/>
        <end position="90"/>
    </location>
</feature>
<feature type="compositionally biased region" description="Basic residues" evidence="1">
    <location>
        <begin position="27"/>
        <end position="39"/>
    </location>
</feature>
<name>A0A4Q9N181_9APHY</name>
<dbReference type="OMA" id="IRICHAC"/>
<dbReference type="EMBL" id="ML143395">
    <property type="protein sequence ID" value="TBU32436.1"/>
    <property type="molecule type" value="Genomic_DNA"/>
</dbReference>
<dbReference type="AlphaFoldDB" id="A0A4Q9N181"/>
<evidence type="ECO:0000256" key="1">
    <source>
        <dbReference type="SAM" id="MobiDB-lite"/>
    </source>
</evidence>
<organism evidence="3">
    <name type="scientific">Dichomitus squalens</name>
    <dbReference type="NCBI Taxonomy" id="114155"/>
    <lineage>
        <taxon>Eukaryota</taxon>
        <taxon>Fungi</taxon>
        <taxon>Dikarya</taxon>
        <taxon>Basidiomycota</taxon>
        <taxon>Agaricomycotina</taxon>
        <taxon>Agaricomycetes</taxon>
        <taxon>Polyporales</taxon>
        <taxon>Polyporaceae</taxon>
        <taxon>Dichomitus</taxon>
    </lineage>
</organism>
<protein>
    <recommendedName>
        <fullName evidence="2">F-box domain-containing protein</fullName>
    </recommendedName>
</protein>
<dbReference type="OrthoDB" id="2322499at2759"/>
<sequence length="709" mass="81606">MPARKKVKTHTDASTGVARTSKDRGKLTTRRKAVRGRRGGLRDMPDMPLDVLLEIFGFMHPRDLLALARTDKAFRAFLMTRNAQTLWSAALESVEGLPRCPSYMSEPAYVNLLFCNHCHNCLKNNVRVVLFQYAARYCPACRELMFTDESEYLVFFRTVGSVTSTGPLPTYIHLIAEAGHMVVHKPQLAEFQTRWEQLDDVAAKKGLILQFEAKKNLILEASNEYYSWECHQKAKRSDELDKIRAARVQAIRDHLREMGWEKEISYMATHQYLGFDFERQKFATRSEALTNRVWHKIQGDVITFVNGVRTQRIAEERKILLHTRFTVLAKAVSRYQGPDAKRDRSSDFEPHLKDFMFMPEFHELLDAPSSAGLSILDDPRQLRDMFGAGIAAWKKARKDELSALVAPSLLEDESDPLALALTVFRCKGCRRCALRYPEVLVHHCQRRFYWRYIPSWRTGNVGDVYRHAVATYGHFYRSHWEINQHLTASTEAISFLRPILEACGVNPDTATRREADECGARLICRQCEDVTLDFNVTINMDDSVDGAEESSYCVFDWSGALNHCIQGMSWAVLDITMEHEWERVSEDEAAVIYRLEDELRSRDDHSDRNLFLHNCSYCEYIGSRDIMPQHLKKRHDREVTIAEVDDHCYIGSDKEPKLPTIVLERHNADGTFQVNCRKDSNELADVMVLPGLEILTSPDEFQSDTDEED</sequence>
<dbReference type="PROSITE" id="PS50181">
    <property type="entry name" value="FBOX"/>
    <property type="match status" value="1"/>
</dbReference>
<evidence type="ECO:0000259" key="2">
    <source>
        <dbReference type="PROSITE" id="PS50181"/>
    </source>
</evidence>
<gene>
    <name evidence="3" type="ORF">BD311DRAFT_687420</name>
</gene>
<feature type="region of interest" description="Disordered" evidence="1">
    <location>
        <begin position="1"/>
        <end position="39"/>
    </location>
</feature>
<proteinExistence type="predicted"/>
<accession>A0A4Q9N181</accession>